<feature type="non-terminal residue" evidence="2">
    <location>
        <position position="71"/>
    </location>
</feature>
<reference evidence="2" key="1">
    <citation type="journal article" date="2019" name="Sci. Rep.">
        <title>Draft genome of Tanacetum cinerariifolium, the natural source of mosquito coil.</title>
        <authorList>
            <person name="Yamashiro T."/>
            <person name="Shiraishi A."/>
            <person name="Satake H."/>
            <person name="Nakayama K."/>
        </authorList>
    </citation>
    <scope>NUCLEOTIDE SEQUENCE</scope>
</reference>
<organism evidence="2">
    <name type="scientific">Tanacetum cinerariifolium</name>
    <name type="common">Dalmatian daisy</name>
    <name type="synonym">Chrysanthemum cinerariifolium</name>
    <dbReference type="NCBI Taxonomy" id="118510"/>
    <lineage>
        <taxon>Eukaryota</taxon>
        <taxon>Viridiplantae</taxon>
        <taxon>Streptophyta</taxon>
        <taxon>Embryophyta</taxon>
        <taxon>Tracheophyta</taxon>
        <taxon>Spermatophyta</taxon>
        <taxon>Magnoliopsida</taxon>
        <taxon>eudicotyledons</taxon>
        <taxon>Gunneridae</taxon>
        <taxon>Pentapetalae</taxon>
        <taxon>asterids</taxon>
        <taxon>campanulids</taxon>
        <taxon>Asterales</taxon>
        <taxon>Asteraceae</taxon>
        <taxon>Asteroideae</taxon>
        <taxon>Anthemideae</taxon>
        <taxon>Anthemidinae</taxon>
        <taxon>Tanacetum</taxon>
    </lineage>
</organism>
<evidence type="ECO:0000313" key="2">
    <source>
        <dbReference type="EMBL" id="GFD28108.1"/>
    </source>
</evidence>
<gene>
    <name evidence="2" type="ORF">Tci_900077</name>
</gene>
<comment type="caution">
    <text evidence="2">The sequence shown here is derived from an EMBL/GenBank/DDBJ whole genome shotgun (WGS) entry which is preliminary data.</text>
</comment>
<evidence type="ECO:0000256" key="1">
    <source>
        <dbReference type="SAM" id="MobiDB-lite"/>
    </source>
</evidence>
<protein>
    <submittedName>
        <fullName evidence="2">Uncharacterized protein</fullName>
    </submittedName>
</protein>
<proteinExistence type="predicted"/>
<dbReference type="AlphaFoldDB" id="A0A699V2W3"/>
<accession>A0A699V2W3</accession>
<feature type="region of interest" description="Disordered" evidence="1">
    <location>
        <begin position="34"/>
        <end position="59"/>
    </location>
</feature>
<name>A0A699V2W3_TANCI</name>
<dbReference type="EMBL" id="BKCJ011382434">
    <property type="protein sequence ID" value="GFD28108.1"/>
    <property type="molecule type" value="Genomic_DNA"/>
</dbReference>
<sequence>MDLDTQESVVELLVPTSSVAKLAICRRIARRTPLRDCKKKTAASTSGQDDKKPGASGRVFAIIEDHATKTS</sequence>